<keyword evidence="1" id="KW-0472">Membrane</keyword>
<evidence type="ECO:0000313" key="2">
    <source>
        <dbReference type="EMBL" id="SPY94564.1"/>
    </source>
</evidence>
<reference evidence="2 3" key="1">
    <citation type="submission" date="2018-06" db="EMBL/GenBank/DDBJ databases">
        <authorList>
            <consortium name="Pathogen Informatics"/>
            <person name="Doyle S."/>
        </authorList>
    </citation>
    <scope>NUCLEOTIDE SEQUENCE [LARGE SCALE GENOMIC DNA]</scope>
    <source>
        <strain evidence="2 3">NCTC10975</strain>
    </source>
</reference>
<dbReference type="AlphaFoldDB" id="A0A2X2BHE7"/>
<protein>
    <submittedName>
        <fullName evidence="2">Phage protein</fullName>
    </submittedName>
</protein>
<proteinExistence type="predicted"/>
<feature type="transmembrane region" description="Helical" evidence="1">
    <location>
        <begin position="125"/>
        <end position="144"/>
    </location>
</feature>
<keyword evidence="1" id="KW-0812">Transmembrane</keyword>
<evidence type="ECO:0000313" key="3">
    <source>
        <dbReference type="Proteomes" id="UP000251485"/>
    </source>
</evidence>
<feature type="transmembrane region" description="Helical" evidence="1">
    <location>
        <begin position="164"/>
        <end position="185"/>
    </location>
</feature>
<organism evidence="2 3">
    <name type="scientific">Proteus mirabilis</name>
    <dbReference type="NCBI Taxonomy" id="584"/>
    <lineage>
        <taxon>Bacteria</taxon>
        <taxon>Pseudomonadati</taxon>
        <taxon>Pseudomonadota</taxon>
        <taxon>Gammaproteobacteria</taxon>
        <taxon>Enterobacterales</taxon>
        <taxon>Morganellaceae</taxon>
        <taxon>Proteus</taxon>
    </lineage>
</organism>
<evidence type="ECO:0000256" key="1">
    <source>
        <dbReference type="SAM" id="Phobius"/>
    </source>
</evidence>
<sequence>MLEKYFNYEKIRAIPIVGDIFRIANAYVYEGAVENHVSIAPISLWKQKIGKKLLYALILTVILSIICWLFLDVQWIASDSIISVFPSLLGFGIGVFALLFILPNRLYQLLDREKENGNITFGHEILAVDMGYPLLVFAVILSWAGINKFIDIDVFNFISKWMFFYGMSMVLELISFLFNVSILIMNLKIKKLTCSGWFFVICNL</sequence>
<feature type="transmembrane region" description="Helical" evidence="1">
    <location>
        <begin position="83"/>
        <end position="104"/>
    </location>
</feature>
<name>A0A2X2BHE7_PROMI</name>
<gene>
    <name evidence="2" type="ORF">NCTC10975_00908</name>
</gene>
<keyword evidence="1" id="KW-1133">Transmembrane helix</keyword>
<dbReference type="Proteomes" id="UP000251485">
    <property type="component" value="Unassembled WGS sequence"/>
</dbReference>
<dbReference type="EMBL" id="UAUE01000003">
    <property type="protein sequence ID" value="SPY94564.1"/>
    <property type="molecule type" value="Genomic_DNA"/>
</dbReference>
<feature type="transmembrane region" description="Helical" evidence="1">
    <location>
        <begin position="53"/>
        <end position="71"/>
    </location>
</feature>
<accession>A0A2X2BHE7</accession>